<name>A0ACB6FZ54_9PLEO</name>
<comment type="caution">
    <text evidence="1">The sequence shown here is derived from an EMBL/GenBank/DDBJ whole genome shotgun (WGS) entry which is preliminary data.</text>
</comment>
<dbReference type="Proteomes" id="UP000293547">
    <property type="component" value="Unassembled WGS sequence"/>
</dbReference>
<reference evidence="1 2" key="1">
    <citation type="journal article" date="2019" name="bioRxiv">
        <title>Genomics, evolutionary history and diagnostics of the Alternaria alternata species group including apple and Asian pear pathotypes.</title>
        <authorList>
            <person name="Armitage A.D."/>
            <person name="Cockerton H.M."/>
            <person name="Sreenivasaprasad S."/>
            <person name="Woodhall J.W."/>
            <person name="Lane C.R."/>
            <person name="Harrison R.J."/>
            <person name="Clarkson J.P."/>
        </authorList>
    </citation>
    <scope>NUCLEOTIDE SEQUENCE [LARGE SCALE GENOMIC DNA]</scope>
    <source>
        <strain evidence="1 2">FERA 650</strain>
    </source>
</reference>
<protein>
    <submittedName>
        <fullName evidence="1">Uncharacterized protein</fullName>
    </submittedName>
</protein>
<keyword evidence="2" id="KW-1185">Reference proteome</keyword>
<dbReference type="EMBL" id="PDWZ02000001">
    <property type="protein sequence ID" value="KAB2109613.1"/>
    <property type="molecule type" value="Genomic_DNA"/>
</dbReference>
<organism evidence="1 2">
    <name type="scientific">Alternaria gaisen</name>
    <dbReference type="NCBI Taxonomy" id="167740"/>
    <lineage>
        <taxon>Eukaryota</taxon>
        <taxon>Fungi</taxon>
        <taxon>Dikarya</taxon>
        <taxon>Ascomycota</taxon>
        <taxon>Pezizomycotina</taxon>
        <taxon>Dothideomycetes</taxon>
        <taxon>Pleosporomycetidae</taxon>
        <taxon>Pleosporales</taxon>
        <taxon>Pleosporineae</taxon>
        <taxon>Pleosporaceae</taxon>
        <taxon>Alternaria</taxon>
        <taxon>Alternaria sect. Alternaria</taxon>
    </lineage>
</organism>
<sequence length="134" mass="15048">MSGSNKIEQFFTGRPDSYVPARTMGNHLGVSPEFYKRHIFLLNHAHHFGMGMLAGPFRAVMSYYGVIGPVAVFMHTGLRIMLDQLMETTANVSAAPWTRPINEQVIDILHKGMYALVTGYICDKMVRGVDWLNS</sequence>
<gene>
    <name evidence="1" type="ORF">AG0111_0g665</name>
</gene>
<proteinExistence type="predicted"/>
<accession>A0ACB6FZ54</accession>
<evidence type="ECO:0000313" key="1">
    <source>
        <dbReference type="EMBL" id="KAB2109613.1"/>
    </source>
</evidence>
<evidence type="ECO:0000313" key="2">
    <source>
        <dbReference type="Proteomes" id="UP000293547"/>
    </source>
</evidence>